<reference evidence="1 2" key="1">
    <citation type="submission" date="2019-08" db="EMBL/GenBank/DDBJ databases">
        <title>Massilia golmudensis sp. nov., isolated from sand in the Qinghai-Tibetan Plateau.</title>
        <authorList>
            <person name="Zhang B."/>
        </authorList>
    </citation>
    <scope>NUCLEOTIDE SEQUENCE [LARGE SCALE GENOMIC DNA]</scope>
    <source>
        <strain evidence="1 2">GEM5</strain>
    </source>
</reference>
<keyword evidence="2" id="KW-1185">Reference proteome</keyword>
<accession>A0A5C7FWX7</accession>
<comment type="caution">
    <text evidence="1">The sequence shown here is derived from an EMBL/GenBank/DDBJ whole genome shotgun (WGS) entry which is preliminary data.</text>
</comment>
<proteinExistence type="predicted"/>
<gene>
    <name evidence="1" type="ORF">FVD38_12195</name>
</gene>
<protein>
    <recommendedName>
        <fullName evidence="3">PD-(D/E)XK nuclease family protein</fullName>
    </recommendedName>
</protein>
<dbReference type="AlphaFoldDB" id="A0A5C7FWX7"/>
<evidence type="ECO:0008006" key="3">
    <source>
        <dbReference type="Google" id="ProtNLM"/>
    </source>
</evidence>
<dbReference type="EMBL" id="VPFD01000012">
    <property type="protein sequence ID" value="TXF99574.1"/>
    <property type="molecule type" value="Genomic_DNA"/>
</dbReference>
<dbReference type="Proteomes" id="UP000321413">
    <property type="component" value="Unassembled WGS sequence"/>
</dbReference>
<dbReference type="InterPro" id="IPR029470">
    <property type="entry name" value="PDDEXK_4"/>
</dbReference>
<sequence length="516" mass="57409">MTSYFNSAIIVKPVSGQPHAGPADVRTDPNLTRIDMHDSALQNQLQLLCDEPDFQILRARLNRFDPFKALKVERYELRHTTTLAWLLDPQQTHGLGDSFLRAFLHDIRDAAGQAMLGAGQPLIGHVAVQPELRLSGGQLHAPVTDDTGGAVAAARMTGELDVLIESETWAVAIEAKIDSREGQWQLRDYGQYLKARFGGRKRLALLYLTVQPETDVIEENPDWTGIQWGGHAVTALRSSLKSHYGSDPQQALASCPADARALCEFLHGYLDLLDRLGDTLHGVADTVQKLADRYYGALGALKKALRQCEDEGLPVLPWSTQPSWSGRYWADRQLFDILVGRMRSPEAGFAAAVVERVFAPAAMPLNRFGSGINSATVRFVPQQWMDWQVGQDDRRAPLHTLMHYHVAFRNVQRDIEIKLLLPRSLDHDLQVRLVEQLLTLEKARGSASLQPKAPYLGDFLEPTGKSLKLYTDSLAWRLDGTDLALVDGADDRIAAFWHAVAEHTALLEKILSTDAR</sequence>
<evidence type="ECO:0000313" key="2">
    <source>
        <dbReference type="Proteomes" id="UP000321413"/>
    </source>
</evidence>
<name>A0A5C7FWX7_9BURK</name>
<evidence type="ECO:0000313" key="1">
    <source>
        <dbReference type="EMBL" id="TXF99574.1"/>
    </source>
</evidence>
<organism evidence="1 2">
    <name type="scientific">Massilia arenae</name>
    <dbReference type="NCBI Taxonomy" id="2603288"/>
    <lineage>
        <taxon>Bacteria</taxon>
        <taxon>Pseudomonadati</taxon>
        <taxon>Pseudomonadota</taxon>
        <taxon>Betaproteobacteria</taxon>
        <taxon>Burkholderiales</taxon>
        <taxon>Oxalobacteraceae</taxon>
        <taxon>Telluria group</taxon>
        <taxon>Massilia</taxon>
    </lineage>
</organism>
<dbReference type="Pfam" id="PF14281">
    <property type="entry name" value="PDDEXK_4"/>
    <property type="match status" value="1"/>
</dbReference>